<dbReference type="EMBL" id="MU005574">
    <property type="protein sequence ID" value="KAF2688241.1"/>
    <property type="molecule type" value="Genomic_DNA"/>
</dbReference>
<organism evidence="1 2">
    <name type="scientific">Lentithecium fluviatile CBS 122367</name>
    <dbReference type="NCBI Taxonomy" id="1168545"/>
    <lineage>
        <taxon>Eukaryota</taxon>
        <taxon>Fungi</taxon>
        <taxon>Dikarya</taxon>
        <taxon>Ascomycota</taxon>
        <taxon>Pezizomycotina</taxon>
        <taxon>Dothideomycetes</taxon>
        <taxon>Pleosporomycetidae</taxon>
        <taxon>Pleosporales</taxon>
        <taxon>Massarineae</taxon>
        <taxon>Lentitheciaceae</taxon>
        <taxon>Lentithecium</taxon>
    </lineage>
</organism>
<name>A0A6G1JDD3_9PLEO</name>
<accession>A0A6G1JDD3</accession>
<evidence type="ECO:0000313" key="1">
    <source>
        <dbReference type="EMBL" id="KAF2688241.1"/>
    </source>
</evidence>
<dbReference type="AlphaFoldDB" id="A0A6G1JDD3"/>
<dbReference type="OrthoDB" id="5953249at2759"/>
<protein>
    <submittedName>
        <fullName evidence="1">Uncharacterized protein</fullName>
    </submittedName>
</protein>
<keyword evidence="2" id="KW-1185">Reference proteome</keyword>
<gene>
    <name evidence="1" type="ORF">K458DRAFT_415271</name>
</gene>
<sequence length="85" mass="9466">MGFRPINLHTCGNDAAYTLIILLCLASRILGTGMEESAHARDLLDEVVQIVLGSARTAKGKWKAEKREEKRDLNDWMDNFDGMGS</sequence>
<reference evidence="1" key="1">
    <citation type="journal article" date="2020" name="Stud. Mycol.">
        <title>101 Dothideomycetes genomes: a test case for predicting lifestyles and emergence of pathogens.</title>
        <authorList>
            <person name="Haridas S."/>
            <person name="Albert R."/>
            <person name="Binder M."/>
            <person name="Bloem J."/>
            <person name="Labutti K."/>
            <person name="Salamov A."/>
            <person name="Andreopoulos B."/>
            <person name="Baker S."/>
            <person name="Barry K."/>
            <person name="Bills G."/>
            <person name="Bluhm B."/>
            <person name="Cannon C."/>
            <person name="Castanera R."/>
            <person name="Culley D."/>
            <person name="Daum C."/>
            <person name="Ezra D."/>
            <person name="Gonzalez J."/>
            <person name="Henrissat B."/>
            <person name="Kuo A."/>
            <person name="Liang C."/>
            <person name="Lipzen A."/>
            <person name="Lutzoni F."/>
            <person name="Magnuson J."/>
            <person name="Mondo S."/>
            <person name="Nolan M."/>
            <person name="Ohm R."/>
            <person name="Pangilinan J."/>
            <person name="Park H.-J."/>
            <person name="Ramirez L."/>
            <person name="Alfaro M."/>
            <person name="Sun H."/>
            <person name="Tritt A."/>
            <person name="Yoshinaga Y."/>
            <person name="Zwiers L.-H."/>
            <person name="Turgeon B."/>
            <person name="Goodwin S."/>
            <person name="Spatafora J."/>
            <person name="Crous P."/>
            <person name="Grigoriev I."/>
        </authorList>
    </citation>
    <scope>NUCLEOTIDE SEQUENCE</scope>
    <source>
        <strain evidence="1">CBS 122367</strain>
    </source>
</reference>
<proteinExistence type="predicted"/>
<evidence type="ECO:0000313" key="2">
    <source>
        <dbReference type="Proteomes" id="UP000799291"/>
    </source>
</evidence>
<dbReference type="Proteomes" id="UP000799291">
    <property type="component" value="Unassembled WGS sequence"/>
</dbReference>